<protein>
    <submittedName>
        <fullName evidence="1">Uncharacterized protein</fullName>
    </submittedName>
</protein>
<organism evidence="1 2">
    <name type="scientific">Rosa chinensis</name>
    <name type="common">China rose</name>
    <dbReference type="NCBI Taxonomy" id="74649"/>
    <lineage>
        <taxon>Eukaryota</taxon>
        <taxon>Viridiplantae</taxon>
        <taxon>Streptophyta</taxon>
        <taxon>Embryophyta</taxon>
        <taxon>Tracheophyta</taxon>
        <taxon>Spermatophyta</taxon>
        <taxon>Magnoliopsida</taxon>
        <taxon>eudicotyledons</taxon>
        <taxon>Gunneridae</taxon>
        <taxon>Pentapetalae</taxon>
        <taxon>rosids</taxon>
        <taxon>fabids</taxon>
        <taxon>Rosales</taxon>
        <taxon>Rosaceae</taxon>
        <taxon>Rosoideae</taxon>
        <taxon>Rosoideae incertae sedis</taxon>
        <taxon>Rosa</taxon>
    </lineage>
</organism>
<reference evidence="1 2" key="1">
    <citation type="journal article" date="2018" name="Nat. Genet.">
        <title>The Rosa genome provides new insights in the design of modern roses.</title>
        <authorList>
            <person name="Bendahmane M."/>
        </authorList>
    </citation>
    <scope>NUCLEOTIDE SEQUENCE [LARGE SCALE GENOMIC DNA]</scope>
    <source>
        <strain evidence="2">cv. Old Blush</strain>
    </source>
</reference>
<dbReference type="AlphaFoldDB" id="A0A2P6Q947"/>
<keyword evidence="2" id="KW-1185">Reference proteome</keyword>
<accession>A0A2P6Q947</accession>
<evidence type="ECO:0000313" key="1">
    <source>
        <dbReference type="EMBL" id="PRQ30687.1"/>
    </source>
</evidence>
<name>A0A2P6Q947_ROSCH</name>
<gene>
    <name evidence="1" type="ORF">RchiOBHm_Chr5g0027321</name>
</gene>
<dbReference type="Proteomes" id="UP000238479">
    <property type="component" value="Chromosome 5"/>
</dbReference>
<evidence type="ECO:0000313" key="2">
    <source>
        <dbReference type="Proteomes" id="UP000238479"/>
    </source>
</evidence>
<sequence length="55" mass="6328">MAENYLGFNILQVHSTWICTWFCLCWPGQVQMLNRIYCAMNTSCLNRINSASPLA</sequence>
<comment type="caution">
    <text evidence="1">The sequence shown here is derived from an EMBL/GenBank/DDBJ whole genome shotgun (WGS) entry which is preliminary data.</text>
</comment>
<proteinExistence type="predicted"/>
<dbReference type="Gramene" id="PRQ30687">
    <property type="protein sequence ID" value="PRQ30687"/>
    <property type="gene ID" value="RchiOBHm_Chr5g0027321"/>
</dbReference>
<dbReference type="EMBL" id="PDCK01000043">
    <property type="protein sequence ID" value="PRQ30687.1"/>
    <property type="molecule type" value="Genomic_DNA"/>
</dbReference>